<evidence type="ECO:0000256" key="2">
    <source>
        <dbReference type="ARBA" id="ARBA00006577"/>
    </source>
</evidence>
<dbReference type="Pfam" id="PF00254">
    <property type="entry name" value="FKBP_C"/>
    <property type="match status" value="1"/>
</dbReference>
<gene>
    <name evidence="9" type="ORF">HNQ60_002363</name>
</gene>
<dbReference type="GO" id="GO:0003755">
    <property type="term" value="F:peptidyl-prolyl cis-trans isomerase activity"/>
    <property type="evidence" value="ECO:0007669"/>
    <property type="project" value="UniProtKB-UniRule"/>
</dbReference>
<comment type="caution">
    <text evidence="9">The sequence shown here is derived from an EMBL/GenBank/DDBJ whole genome shotgun (WGS) entry which is preliminary data.</text>
</comment>
<feature type="signal peptide" evidence="7">
    <location>
        <begin position="1"/>
        <end position="37"/>
    </location>
</feature>
<evidence type="ECO:0000259" key="8">
    <source>
        <dbReference type="PROSITE" id="PS50059"/>
    </source>
</evidence>
<comment type="similarity">
    <text evidence="2 6">Belongs to the FKBP-type PPIase family.</text>
</comment>
<dbReference type="SUPFAM" id="SSF54534">
    <property type="entry name" value="FKBP-like"/>
    <property type="match status" value="1"/>
</dbReference>
<dbReference type="EC" id="5.2.1.8" evidence="6"/>
<keyword evidence="7" id="KW-0732">Signal</keyword>
<dbReference type="PROSITE" id="PS50059">
    <property type="entry name" value="FKBP_PPIASE"/>
    <property type="match status" value="1"/>
</dbReference>
<proteinExistence type="inferred from homology"/>
<evidence type="ECO:0000313" key="9">
    <source>
        <dbReference type="EMBL" id="MBB6093482.1"/>
    </source>
</evidence>
<keyword evidence="4 5" id="KW-0413">Isomerase</keyword>
<dbReference type="InterPro" id="IPR001179">
    <property type="entry name" value="PPIase_FKBP_dom"/>
</dbReference>
<keyword evidence="10" id="KW-1185">Reference proteome</keyword>
<comment type="catalytic activity">
    <reaction evidence="1 5 6">
        <text>[protein]-peptidylproline (omega=180) = [protein]-peptidylproline (omega=0)</text>
        <dbReference type="Rhea" id="RHEA:16237"/>
        <dbReference type="Rhea" id="RHEA-COMP:10747"/>
        <dbReference type="Rhea" id="RHEA-COMP:10748"/>
        <dbReference type="ChEBI" id="CHEBI:83833"/>
        <dbReference type="ChEBI" id="CHEBI:83834"/>
        <dbReference type="EC" id="5.2.1.8"/>
    </reaction>
</comment>
<evidence type="ECO:0000313" key="10">
    <source>
        <dbReference type="Proteomes" id="UP000588068"/>
    </source>
</evidence>
<dbReference type="GO" id="GO:0006457">
    <property type="term" value="P:protein folding"/>
    <property type="evidence" value="ECO:0007669"/>
    <property type="project" value="InterPro"/>
</dbReference>
<dbReference type="EMBL" id="JACHHZ010000003">
    <property type="protein sequence ID" value="MBB6093482.1"/>
    <property type="molecule type" value="Genomic_DNA"/>
</dbReference>
<evidence type="ECO:0000256" key="6">
    <source>
        <dbReference type="RuleBase" id="RU003915"/>
    </source>
</evidence>
<dbReference type="PANTHER" id="PTHR43811">
    <property type="entry name" value="FKBP-TYPE PEPTIDYL-PROLYL CIS-TRANS ISOMERASE FKPA"/>
    <property type="match status" value="1"/>
</dbReference>
<evidence type="ECO:0000256" key="7">
    <source>
        <dbReference type="SAM" id="SignalP"/>
    </source>
</evidence>
<dbReference type="Gene3D" id="3.10.50.40">
    <property type="match status" value="1"/>
</dbReference>
<dbReference type="InterPro" id="IPR046357">
    <property type="entry name" value="PPIase_dom_sf"/>
</dbReference>
<feature type="domain" description="PPIase FKBP-type" evidence="8">
    <location>
        <begin position="155"/>
        <end position="241"/>
    </location>
</feature>
<feature type="chain" id="PRO_5032277570" description="Peptidyl-prolyl cis-trans isomerase" evidence="7">
    <location>
        <begin position="38"/>
        <end position="249"/>
    </location>
</feature>
<organism evidence="9 10">
    <name type="scientific">Povalibacter uvarum</name>
    <dbReference type="NCBI Taxonomy" id="732238"/>
    <lineage>
        <taxon>Bacteria</taxon>
        <taxon>Pseudomonadati</taxon>
        <taxon>Pseudomonadota</taxon>
        <taxon>Gammaproteobacteria</taxon>
        <taxon>Steroidobacterales</taxon>
        <taxon>Steroidobacteraceae</taxon>
        <taxon>Povalibacter</taxon>
    </lineage>
</organism>
<reference evidence="9 10" key="1">
    <citation type="submission" date="2020-08" db="EMBL/GenBank/DDBJ databases">
        <title>Genomic Encyclopedia of Type Strains, Phase IV (KMG-IV): sequencing the most valuable type-strain genomes for metagenomic binning, comparative biology and taxonomic classification.</title>
        <authorList>
            <person name="Goeker M."/>
        </authorList>
    </citation>
    <scope>NUCLEOTIDE SEQUENCE [LARGE SCALE GENOMIC DNA]</scope>
    <source>
        <strain evidence="9 10">DSM 26723</strain>
    </source>
</reference>
<evidence type="ECO:0000256" key="3">
    <source>
        <dbReference type="ARBA" id="ARBA00023110"/>
    </source>
</evidence>
<dbReference type="InterPro" id="IPR000774">
    <property type="entry name" value="PPIase_FKBP_N"/>
</dbReference>
<dbReference type="AlphaFoldDB" id="A0A841HN26"/>
<dbReference type="Pfam" id="PF01346">
    <property type="entry name" value="FKBP_N"/>
    <property type="match status" value="1"/>
</dbReference>
<dbReference type="Proteomes" id="UP000588068">
    <property type="component" value="Unassembled WGS sequence"/>
</dbReference>
<dbReference type="PROSITE" id="PS51257">
    <property type="entry name" value="PROKAR_LIPOPROTEIN"/>
    <property type="match status" value="1"/>
</dbReference>
<protein>
    <recommendedName>
        <fullName evidence="6">Peptidyl-prolyl cis-trans isomerase</fullName>
        <ecNumber evidence="6">5.2.1.8</ecNumber>
    </recommendedName>
</protein>
<evidence type="ECO:0000256" key="5">
    <source>
        <dbReference type="PROSITE-ProRule" id="PRU00277"/>
    </source>
</evidence>
<evidence type="ECO:0000256" key="4">
    <source>
        <dbReference type="ARBA" id="ARBA00023235"/>
    </source>
</evidence>
<sequence length="249" mass="26489">MSKMHIEGKRIVRRRTSVAVSALVLVSLCGCSGPAPDAAPVAAQLNEEQQTLYALGAALANNLRELELTADERAFVLAGFQESAAGEAARVDVTSFMPKIQSLHLQRQAKAIAQRREQGAVFLDQQAAQSGAMKTATGLVYQELTAGSGRGVAEHDTVTVHYEGKLPDGKVVDSSRKRAKPTQFRVNGVIACWKEALLRMNVGGRSRVVCPADLAYGNGGSPPVIPPGATLDFDIELIEVSKPDDPRGS</sequence>
<dbReference type="RefSeq" id="WP_184331946.1">
    <property type="nucleotide sequence ID" value="NZ_JACHHZ010000003.1"/>
</dbReference>
<name>A0A841HN26_9GAMM</name>
<evidence type="ECO:0000256" key="1">
    <source>
        <dbReference type="ARBA" id="ARBA00000971"/>
    </source>
</evidence>
<keyword evidence="3 5" id="KW-0697">Rotamase</keyword>
<accession>A0A841HN26</accession>
<dbReference type="PANTHER" id="PTHR43811:SF19">
    <property type="entry name" value="39 KDA FK506-BINDING NUCLEAR PROTEIN"/>
    <property type="match status" value="1"/>
</dbReference>